<feature type="domain" description="Menorin-like" evidence="3">
    <location>
        <begin position="74"/>
        <end position="299"/>
    </location>
</feature>
<dbReference type="PANTHER" id="PTHR21184:SF6">
    <property type="entry name" value="CONSERVED PLASMA MEMBRANE PROTEIN"/>
    <property type="match status" value="1"/>
</dbReference>
<dbReference type="Pfam" id="PF10223">
    <property type="entry name" value="Menorin_N"/>
    <property type="match status" value="1"/>
</dbReference>
<evidence type="ECO:0000313" key="6">
    <source>
        <dbReference type="Proteomes" id="UP001519460"/>
    </source>
</evidence>
<dbReference type="InterPro" id="IPR019356">
    <property type="entry name" value="Menorin_dom"/>
</dbReference>
<accession>A0ABD0L735</accession>
<dbReference type="Pfam" id="PF25161">
    <property type="entry name" value="Menorin_C"/>
    <property type="match status" value="1"/>
</dbReference>
<dbReference type="InterPro" id="IPR057489">
    <property type="entry name" value="Menorin_C"/>
</dbReference>
<name>A0ABD0L735_9CAEN</name>
<evidence type="ECO:0000313" key="5">
    <source>
        <dbReference type="EMBL" id="KAK7495093.1"/>
    </source>
</evidence>
<evidence type="ECO:0000259" key="3">
    <source>
        <dbReference type="Pfam" id="PF10223"/>
    </source>
</evidence>
<feature type="transmembrane region" description="Helical" evidence="2">
    <location>
        <begin position="23"/>
        <end position="46"/>
    </location>
</feature>
<comment type="caution">
    <text evidence="5">The sequence shown here is derived from an EMBL/GenBank/DDBJ whole genome shotgun (WGS) entry which is preliminary data.</text>
</comment>
<sequence length="527" mass="60652">MAQYQTDRQMIRLSNIYRGCRKYFIFHALAACAVLYLLYSFGGALIPKFLIPHMPFLKFGPDINALIFFNVNNDASKVTWARAANSREALEKAIAGQGTPHQKLLPVMGKPPQSESDFQLVDWLQKIKYLNKGIKLDFSSMDALEISLQRLKEMDMQYPIKFPVWIHADVLPGPHGGPVQVDPSRFFQTLKRMFPKCTVSLGWTTGTHTDLSQSGYSWNSVMDMYELVKTWRIDDQPIIFQARLSLIRNSVPQLKWLCDNVAHSALNVLHVEGDSVLSEDLMYIAYRFPPHGVFFDLNHKRFEDMLYKYRHFSKEKVSHLVSKRDEVVFKPKAWVKMGFYIQQDSILPSTEALVLTSPIVYIVTKSTYRPTEQIYIQGRVQFLNRKKDLARDWETGLNIYLRTTAYARFDHIVGIKCFLGVNGEIEIKGSELPASIPDFRKTARLTTSAISCFRFRITDTGDQVIFKVATVHDCHTLEGVIPEEENHLTLTAEIPPKLSHDQHPFIVRMEDNKRQAVIDELSIKHEM</sequence>
<evidence type="ECO:0000259" key="4">
    <source>
        <dbReference type="Pfam" id="PF25161"/>
    </source>
</evidence>
<dbReference type="AlphaFoldDB" id="A0ABD0L735"/>
<feature type="domain" description="Menorin C-terminal" evidence="4">
    <location>
        <begin position="367"/>
        <end position="496"/>
    </location>
</feature>
<organism evidence="5 6">
    <name type="scientific">Batillaria attramentaria</name>
    <dbReference type="NCBI Taxonomy" id="370345"/>
    <lineage>
        <taxon>Eukaryota</taxon>
        <taxon>Metazoa</taxon>
        <taxon>Spiralia</taxon>
        <taxon>Lophotrochozoa</taxon>
        <taxon>Mollusca</taxon>
        <taxon>Gastropoda</taxon>
        <taxon>Caenogastropoda</taxon>
        <taxon>Sorbeoconcha</taxon>
        <taxon>Cerithioidea</taxon>
        <taxon>Batillariidae</taxon>
        <taxon>Batillaria</taxon>
    </lineage>
</organism>
<evidence type="ECO:0000256" key="2">
    <source>
        <dbReference type="SAM" id="Phobius"/>
    </source>
</evidence>
<gene>
    <name evidence="5" type="ORF">BaRGS_00013733</name>
</gene>
<dbReference type="EMBL" id="JACVVK020000078">
    <property type="protein sequence ID" value="KAK7495093.1"/>
    <property type="molecule type" value="Genomic_DNA"/>
</dbReference>
<keyword evidence="2" id="KW-0812">Transmembrane</keyword>
<proteinExistence type="inferred from homology"/>
<protein>
    <submittedName>
        <fullName evidence="5">Uncharacterized protein</fullName>
    </submittedName>
</protein>
<keyword evidence="2" id="KW-1133">Transmembrane helix</keyword>
<dbReference type="Proteomes" id="UP001519460">
    <property type="component" value="Unassembled WGS sequence"/>
</dbReference>
<dbReference type="PANTHER" id="PTHR21184">
    <property type="entry name" value="MENORIN (DENDRITIC BRANCHING PROTEIN)"/>
    <property type="match status" value="1"/>
</dbReference>
<reference evidence="5 6" key="1">
    <citation type="journal article" date="2023" name="Sci. Data">
        <title>Genome assembly of the Korean intertidal mud-creeper Batillaria attramentaria.</title>
        <authorList>
            <person name="Patra A.K."/>
            <person name="Ho P.T."/>
            <person name="Jun S."/>
            <person name="Lee S.J."/>
            <person name="Kim Y."/>
            <person name="Won Y.J."/>
        </authorList>
    </citation>
    <scope>NUCLEOTIDE SEQUENCE [LARGE SCALE GENOMIC DNA]</scope>
    <source>
        <strain evidence="5">Wonlab-2016</strain>
    </source>
</reference>
<comment type="similarity">
    <text evidence="1">Belongs to the menorin family.</text>
</comment>
<evidence type="ECO:0000256" key="1">
    <source>
        <dbReference type="ARBA" id="ARBA00044953"/>
    </source>
</evidence>
<keyword evidence="6" id="KW-1185">Reference proteome</keyword>
<keyword evidence="2" id="KW-0472">Membrane</keyword>